<evidence type="ECO:0000313" key="1">
    <source>
        <dbReference type="EMBL" id="CAG8891098.1"/>
    </source>
</evidence>
<name>A0A9W4P4G4_9EURO</name>
<protein>
    <submittedName>
        <fullName evidence="1">Uncharacterized protein</fullName>
    </submittedName>
</protein>
<keyword evidence="2" id="KW-1185">Reference proteome</keyword>
<proteinExistence type="predicted"/>
<gene>
    <name evidence="1" type="ORF">PEGY_LOCUS2731</name>
</gene>
<reference evidence="1" key="1">
    <citation type="submission" date="2021-07" db="EMBL/GenBank/DDBJ databases">
        <authorList>
            <person name="Branca A.L. A."/>
        </authorList>
    </citation>
    <scope>NUCLEOTIDE SEQUENCE</scope>
</reference>
<dbReference type="EMBL" id="CAJVRC010000843">
    <property type="protein sequence ID" value="CAG8891098.1"/>
    <property type="molecule type" value="Genomic_DNA"/>
</dbReference>
<sequence>MAQKLDLGQSTLRIRDSRLQLRLAASAHFTKLPSHGAPQIPIDLSDFSNVESVWITEAPGLELRFFIGGNWDRNEAAAFISKLRGKLCDMEIWSDLGFSVELKTGAREYCVDTSGIHCLQLGLRRECRMRNHTTGRTLPSMMASPPDACPPPGVPVATLASIDIRLEYCFQAKDMPEAQDCSKSEVGLLGQESSFFPGPQMLQSMTGVAILQEVHEVSSEALGSKFSCISGDESDPSCEELFRLFDIGIQRLVISNSIKDPTIWVSQQATIKSLADISPAVFDPGYRDAMDQRGVTIPIITKAISSMLAGNKDPSTQAKLVGLLELTRSHQTDELTIRPQLPSCGTAVLSSLWRVAQKNVPKIKPIKRRATLSTECLFTGLTGSNETVRRMSTNQQQSDNGNPALGRSFQTQYHNENEGSDVCLLNSESEDQLLDNFSETSFTDIGDSTQTSLDTSLSTIGSSQTSFGDHDPMLLSNHGELVDYLGNYMMDYDDMEAYDTDIIMADYL</sequence>
<evidence type="ECO:0000313" key="2">
    <source>
        <dbReference type="Proteomes" id="UP001154252"/>
    </source>
</evidence>
<organism evidence="1 2">
    <name type="scientific">Penicillium egyptiacum</name>
    <dbReference type="NCBI Taxonomy" id="1303716"/>
    <lineage>
        <taxon>Eukaryota</taxon>
        <taxon>Fungi</taxon>
        <taxon>Dikarya</taxon>
        <taxon>Ascomycota</taxon>
        <taxon>Pezizomycotina</taxon>
        <taxon>Eurotiomycetes</taxon>
        <taxon>Eurotiomycetidae</taxon>
        <taxon>Eurotiales</taxon>
        <taxon>Aspergillaceae</taxon>
        <taxon>Penicillium</taxon>
    </lineage>
</organism>
<accession>A0A9W4P4G4</accession>
<dbReference type="AlphaFoldDB" id="A0A9W4P4G4"/>
<dbReference type="Proteomes" id="UP001154252">
    <property type="component" value="Unassembled WGS sequence"/>
</dbReference>
<dbReference type="OrthoDB" id="4187154at2759"/>
<comment type="caution">
    <text evidence="1">The sequence shown here is derived from an EMBL/GenBank/DDBJ whole genome shotgun (WGS) entry which is preliminary data.</text>
</comment>